<dbReference type="Gene3D" id="2.40.128.690">
    <property type="entry name" value="YycH protein, domain 3-like"/>
    <property type="match status" value="1"/>
</dbReference>
<evidence type="ECO:0000313" key="4">
    <source>
        <dbReference type="Proteomes" id="UP000051500"/>
    </source>
</evidence>
<sequence length="272" mass="31236">MNFKRIQRIFLIAFIALDIFLTISYLKQNDMVESTTNTSQETSTSAILKSIRNDQINYGQLDKKTGTGFYLASPNDNQLDQDRKNLRYQTINYNNQQITATFATMIPIKDTKEPQKTLDSVMKDKKLIAHGSEYEYTAELSTKTQVVYVQKIYHKPVLSSQGQVRFNIKNGYVDGYTQGYLNQVTSLREEQTTISEERALIWLYQYRKIPSNSTVLWGELGYTKMLVVNGNTIYLPTWNFCIKNADSDTLVYRRVNAFTGAVVEGESNTLNN</sequence>
<dbReference type="GO" id="GO:0016020">
    <property type="term" value="C:membrane"/>
    <property type="evidence" value="ECO:0007669"/>
    <property type="project" value="InterPro"/>
</dbReference>
<protein>
    <submittedName>
        <fullName evidence="3">YycH protein</fullName>
    </submittedName>
</protein>
<dbReference type="InterPro" id="IPR018604">
    <property type="entry name" value="YycI-like"/>
</dbReference>
<dbReference type="OrthoDB" id="2135943at2"/>
<dbReference type="PATRIC" id="fig|1122146.4.peg.65"/>
<gene>
    <name evidence="3" type="ORF">IV53_GL000063</name>
</gene>
<evidence type="ECO:0000259" key="2">
    <source>
        <dbReference type="Pfam" id="PF09648"/>
    </source>
</evidence>
<dbReference type="STRING" id="1122146.IV53_GL000063"/>
<keyword evidence="4" id="KW-1185">Reference proteome</keyword>
<reference evidence="3 4" key="1">
    <citation type="journal article" date="2015" name="Genome Announc.">
        <title>Expanding the biotechnology potential of lactobacilli through comparative genomics of 213 strains and associated genera.</title>
        <authorList>
            <person name="Sun Z."/>
            <person name="Harris H.M."/>
            <person name="McCann A."/>
            <person name="Guo C."/>
            <person name="Argimon S."/>
            <person name="Zhang W."/>
            <person name="Yang X."/>
            <person name="Jeffery I.B."/>
            <person name="Cooney J.C."/>
            <person name="Kagawa T.F."/>
            <person name="Liu W."/>
            <person name="Song Y."/>
            <person name="Salvetti E."/>
            <person name="Wrobel A."/>
            <person name="Rasinkangas P."/>
            <person name="Parkhill J."/>
            <person name="Rea M.C."/>
            <person name="O'Sullivan O."/>
            <person name="Ritari J."/>
            <person name="Douillard F.P."/>
            <person name="Paul Ross R."/>
            <person name="Yang R."/>
            <person name="Briner A.E."/>
            <person name="Felis G.E."/>
            <person name="de Vos W.M."/>
            <person name="Barrangou R."/>
            <person name="Klaenhammer T.R."/>
            <person name="Caufield P.W."/>
            <person name="Cui Y."/>
            <person name="Zhang H."/>
            <person name="O'Toole P.W."/>
        </authorList>
    </citation>
    <scope>NUCLEOTIDE SEQUENCE [LARGE SCALE GENOMIC DNA]</scope>
    <source>
        <strain evidence="3 4">DSM 22408</strain>
    </source>
</reference>
<feature type="transmembrane region" description="Helical" evidence="1">
    <location>
        <begin position="9"/>
        <end position="26"/>
    </location>
</feature>
<proteinExistence type="predicted"/>
<dbReference type="Pfam" id="PF09648">
    <property type="entry name" value="YycI"/>
    <property type="match status" value="1"/>
</dbReference>
<dbReference type="RefSeq" id="WP_027106449.1">
    <property type="nucleotide sequence ID" value="NZ_AUHP01000012.1"/>
</dbReference>
<organism evidence="3 4">
    <name type="scientific">Ligilactobacillus ceti DSM 22408</name>
    <dbReference type="NCBI Taxonomy" id="1122146"/>
    <lineage>
        <taxon>Bacteria</taxon>
        <taxon>Bacillati</taxon>
        <taxon>Bacillota</taxon>
        <taxon>Bacilli</taxon>
        <taxon>Lactobacillales</taxon>
        <taxon>Lactobacillaceae</taxon>
        <taxon>Ligilactobacillus</taxon>
    </lineage>
</organism>
<dbReference type="AlphaFoldDB" id="A0A0R2KIV3"/>
<dbReference type="Proteomes" id="UP000051500">
    <property type="component" value="Unassembled WGS sequence"/>
</dbReference>
<keyword evidence="1" id="KW-0812">Transmembrane</keyword>
<evidence type="ECO:0000256" key="1">
    <source>
        <dbReference type="SAM" id="Phobius"/>
    </source>
</evidence>
<name>A0A0R2KIV3_9LACO</name>
<feature type="domain" description="Regulatory protein YycH-like" evidence="2">
    <location>
        <begin position="37"/>
        <end position="258"/>
    </location>
</feature>
<keyword evidence="1" id="KW-0472">Membrane</keyword>
<dbReference type="EMBL" id="JQBZ01000016">
    <property type="protein sequence ID" value="KRN89346.1"/>
    <property type="molecule type" value="Genomic_DNA"/>
</dbReference>
<evidence type="ECO:0000313" key="3">
    <source>
        <dbReference type="EMBL" id="KRN89346.1"/>
    </source>
</evidence>
<keyword evidence="1" id="KW-1133">Transmembrane helix</keyword>
<comment type="caution">
    <text evidence="3">The sequence shown here is derived from an EMBL/GenBank/DDBJ whole genome shotgun (WGS) entry which is preliminary data.</text>
</comment>
<accession>A0A0R2KIV3</accession>
<dbReference type="eggNOG" id="COG4853">
    <property type="taxonomic scope" value="Bacteria"/>
</dbReference>